<dbReference type="PANTHER" id="PTHR22594">
    <property type="entry name" value="ASPARTYL/LYSYL-TRNA SYNTHETASE"/>
    <property type="match status" value="1"/>
</dbReference>
<dbReference type="GO" id="GO:0006422">
    <property type="term" value="P:aspartyl-tRNA aminoacylation"/>
    <property type="evidence" value="ECO:0007669"/>
    <property type="project" value="TreeGrafter"/>
</dbReference>
<accession>X1L7Q2</accession>
<evidence type="ECO:0000256" key="3">
    <source>
        <dbReference type="ARBA" id="ARBA00022741"/>
    </source>
</evidence>
<evidence type="ECO:0000256" key="4">
    <source>
        <dbReference type="ARBA" id="ARBA00022840"/>
    </source>
</evidence>
<evidence type="ECO:0000256" key="2">
    <source>
        <dbReference type="ARBA" id="ARBA00022598"/>
    </source>
</evidence>
<comment type="similarity">
    <text evidence="1">Belongs to the class-II aminoacyl-tRNA synthetase family. Type 1 subfamily.</text>
</comment>
<evidence type="ECO:0000256" key="1">
    <source>
        <dbReference type="ARBA" id="ARBA00006303"/>
    </source>
</evidence>
<dbReference type="GO" id="GO:0004815">
    <property type="term" value="F:aspartate-tRNA ligase activity"/>
    <property type="evidence" value="ECO:0007669"/>
    <property type="project" value="TreeGrafter"/>
</dbReference>
<dbReference type="InterPro" id="IPR004364">
    <property type="entry name" value="Aa-tRNA-synt_II"/>
</dbReference>
<protein>
    <recommendedName>
        <fullName evidence="7">Aminoacyl-tRNA synthetase class II (D/K/N) domain-containing protein</fullName>
    </recommendedName>
</protein>
<organism evidence="8">
    <name type="scientific">marine sediment metagenome</name>
    <dbReference type="NCBI Taxonomy" id="412755"/>
    <lineage>
        <taxon>unclassified sequences</taxon>
        <taxon>metagenomes</taxon>
        <taxon>ecological metagenomes</taxon>
    </lineage>
</organism>
<dbReference type="EMBL" id="BARV01005471">
    <property type="protein sequence ID" value="GAI15357.1"/>
    <property type="molecule type" value="Genomic_DNA"/>
</dbReference>
<feature type="domain" description="Aminoacyl-tRNA synthetase class II (D/K/N)" evidence="7">
    <location>
        <begin position="44"/>
        <end position="174"/>
    </location>
</feature>
<keyword evidence="3" id="KW-0547">Nucleotide-binding</keyword>
<dbReference type="InterPro" id="IPR002312">
    <property type="entry name" value="Asp/Asn-tRNA-synth_IIb"/>
</dbReference>
<feature type="non-terminal residue" evidence="8">
    <location>
        <position position="174"/>
    </location>
</feature>
<keyword evidence="6" id="KW-0030">Aminoacyl-tRNA synthetase</keyword>
<dbReference type="GO" id="GO:0005524">
    <property type="term" value="F:ATP binding"/>
    <property type="evidence" value="ECO:0007669"/>
    <property type="project" value="UniProtKB-KW"/>
</dbReference>
<keyword evidence="2" id="KW-0436">Ligase</keyword>
<keyword evidence="4" id="KW-0067">ATP-binding</keyword>
<dbReference type="PRINTS" id="PR01042">
    <property type="entry name" value="TRNASYNTHASP"/>
</dbReference>
<evidence type="ECO:0000256" key="5">
    <source>
        <dbReference type="ARBA" id="ARBA00022917"/>
    </source>
</evidence>
<evidence type="ECO:0000259" key="7">
    <source>
        <dbReference type="Pfam" id="PF00152"/>
    </source>
</evidence>
<dbReference type="PANTHER" id="PTHR22594:SF5">
    <property type="entry name" value="ASPARTATE--TRNA LIGASE, MITOCHONDRIAL"/>
    <property type="match status" value="1"/>
</dbReference>
<dbReference type="AlphaFoldDB" id="X1L7Q2"/>
<keyword evidence="5" id="KW-0648">Protein biosynthesis</keyword>
<reference evidence="8" key="1">
    <citation type="journal article" date="2014" name="Front. Microbiol.">
        <title>High frequency of phylogenetically diverse reductive dehalogenase-homologous genes in deep subseafloor sedimentary metagenomes.</title>
        <authorList>
            <person name="Kawai M."/>
            <person name="Futagami T."/>
            <person name="Toyoda A."/>
            <person name="Takaki Y."/>
            <person name="Nishi S."/>
            <person name="Hori S."/>
            <person name="Arai W."/>
            <person name="Tsubouchi T."/>
            <person name="Morono Y."/>
            <person name="Uchiyama I."/>
            <person name="Ito T."/>
            <person name="Fujiyama A."/>
            <person name="Inagaki F."/>
            <person name="Takami H."/>
        </authorList>
    </citation>
    <scope>NUCLEOTIDE SEQUENCE</scope>
    <source>
        <strain evidence="8">Expedition CK06-06</strain>
    </source>
</reference>
<dbReference type="Gene3D" id="3.30.930.10">
    <property type="entry name" value="Bira Bifunctional Protein, Domain 2"/>
    <property type="match status" value="1"/>
</dbReference>
<name>X1L7Q2_9ZZZZ</name>
<comment type="caution">
    <text evidence="8">The sequence shown here is derived from an EMBL/GenBank/DDBJ whole genome shotgun (WGS) entry which is preliminary data.</text>
</comment>
<sequence length="174" mass="19707">MEQDNRARPQACCGLKLEKGDLLIISSGDNKIFSFLGSLRNDIATELKLHKQGFKFLWVYDFPLFELDEETETYAPCHHIFSQPKEEDIKYLDSDPLRVRGRLYDLVCNGNELASGSIRNHNRALQEKLFAIVNMDKNKYTMLLHALEYGAPPHGGIAPGIDRIIMVLAGLNSI</sequence>
<dbReference type="Gene3D" id="3.30.1360.30">
    <property type="entry name" value="GAD-like domain"/>
    <property type="match status" value="1"/>
</dbReference>
<dbReference type="InterPro" id="IPR045864">
    <property type="entry name" value="aa-tRNA-synth_II/BPL/LPL"/>
</dbReference>
<evidence type="ECO:0000256" key="6">
    <source>
        <dbReference type="ARBA" id="ARBA00023146"/>
    </source>
</evidence>
<evidence type="ECO:0000313" key="8">
    <source>
        <dbReference type="EMBL" id="GAI15357.1"/>
    </source>
</evidence>
<dbReference type="GO" id="GO:0005737">
    <property type="term" value="C:cytoplasm"/>
    <property type="evidence" value="ECO:0007669"/>
    <property type="project" value="InterPro"/>
</dbReference>
<dbReference type="Pfam" id="PF00152">
    <property type="entry name" value="tRNA-synt_2"/>
    <property type="match status" value="1"/>
</dbReference>
<proteinExistence type="inferred from homology"/>
<dbReference type="SUPFAM" id="SSF55681">
    <property type="entry name" value="Class II aaRS and biotin synthetases"/>
    <property type="match status" value="1"/>
</dbReference>
<dbReference type="InterPro" id="IPR004115">
    <property type="entry name" value="GAD-like_sf"/>
</dbReference>
<gene>
    <name evidence="8" type="ORF">S06H3_11345</name>
</gene>